<organism evidence="3 4">
    <name type="scientific">Trametes cubensis</name>
    <dbReference type="NCBI Taxonomy" id="1111947"/>
    <lineage>
        <taxon>Eukaryota</taxon>
        <taxon>Fungi</taxon>
        <taxon>Dikarya</taxon>
        <taxon>Basidiomycota</taxon>
        <taxon>Agaricomycotina</taxon>
        <taxon>Agaricomycetes</taxon>
        <taxon>Polyporales</taxon>
        <taxon>Polyporaceae</taxon>
        <taxon>Trametes</taxon>
    </lineage>
</organism>
<gene>
    <name evidence="3" type="ORF">ONZ51_g2719</name>
</gene>
<dbReference type="EMBL" id="JAPEVG010000044">
    <property type="protein sequence ID" value="KAJ8489768.1"/>
    <property type="molecule type" value="Genomic_DNA"/>
</dbReference>
<evidence type="ECO:0000256" key="2">
    <source>
        <dbReference type="SAM" id="Phobius"/>
    </source>
</evidence>
<name>A0AAD7XGC6_9APHY</name>
<evidence type="ECO:0000256" key="1">
    <source>
        <dbReference type="SAM" id="MobiDB-lite"/>
    </source>
</evidence>
<feature type="transmembrane region" description="Helical" evidence="2">
    <location>
        <begin position="320"/>
        <end position="337"/>
    </location>
</feature>
<sequence>MPFTAMSFDRAGDHLLRSQTVSYGSSTLLLSRQISQAARLTETTVPPAVIYKNLLVASQDIAPPSLTFAVIGLECSNIVLMSLLLATPAPKHSMVKALVIACILRSILDLLPSILERAYLDNFNNLIDHPTLASFCVSDSVLLRYATVVKAAFAVSFTLPALWLSIIHIRPKRSADDYPRLTRRTILWLCVAPFVWALPVLLVSLPHLIRGEDLRPWYQINTCYFDDNAFTVVSLIFTLVPLVVAVFLSVSVALVIPRWSDAARSHRATLCSKRSARFGALVLVTIISASLYVGVLVKWINDHSRPWGSAEPLRLLMRTSVIWEAVTPILFFLIFAAQEEIYETWLGWLSRIVRMPCRKNDGRVENGRGVSQYMTYDSYISPANGATYSMVPCDGDTAERNVRTAFPGKIISLPLSSKFLHQSLHGERRPHGADGLSPPPRPHPSHPPERAVEETTKASRRPLNLFPTIGNLSLSAFGSQPSTQSNLNVSTVGEVSAEEVYIVTTTVESTERIPWGGPRSDTPVSTRTFGRATTSRR</sequence>
<reference evidence="3" key="1">
    <citation type="submission" date="2022-11" db="EMBL/GenBank/DDBJ databases">
        <title>Genome Sequence of Cubamyces cubensis.</title>
        <authorList>
            <person name="Buettner E."/>
        </authorList>
    </citation>
    <scope>NUCLEOTIDE SEQUENCE</scope>
    <source>
        <strain evidence="3">MPL-01</strain>
    </source>
</reference>
<evidence type="ECO:0000313" key="3">
    <source>
        <dbReference type="EMBL" id="KAJ8489768.1"/>
    </source>
</evidence>
<accession>A0AAD7XGC6</accession>
<keyword evidence="4" id="KW-1185">Reference proteome</keyword>
<feature type="transmembrane region" description="Helical" evidence="2">
    <location>
        <begin position="186"/>
        <end position="209"/>
    </location>
</feature>
<keyword evidence="2" id="KW-0472">Membrane</keyword>
<proteinExistence type="predicted"/>
<feature type="region of interest" description="Disordered" evidence="1">
    <location>
        <begin position="426"/>
        <end position="462"/>
    </location>
</feature>
<feature type="compositionally biased region" description="Basic and acidic residues" evidence="1">
    <location>
        <begin position="446"/>
        <end position="457"/>
    </location>
</feature>
<keyword evidence="2" id="KW-1133">Transmembrane helix</keyword>
<feature type="transmembrane region" description="Helical" evidence="2">
    <location>
        <begin position="229"/>
        <end position="257"/>
    </location>
</feature>
<feature type="region of interest" description="Disordered" evidence="1">
    <location>
        <begin position="512"/>
        <end position="537"/>
    </location>
</feature>
<dbReference type="AlphaFoldDB" id="A0AAD7XGC6"/>
<feature type="transmembrane region" description="Helical" evidence="2">
    <location>
        <begin position="278"/>
        <end position="300"/>
    </location>
</feature>
<feature type="transmembrane region" description="Helical" evidence="2">
    <location>
        <begin position="142"/>
        <end position="166"/>
    </location>
</feature>
<evidence type="ECO:0000313" key="4">
    <source>
        <dbReference type="Proteomes" id="UP001215151"/>
    </source>
</evidence>
<dbReference type="Proteomes" id="UP001215151">
    <property type="component" value="Unassembled WGS sequence"/>
</dbReference>
<feature type="compositionally biased region" description="Polar residues" evidence="1">
    <location>
        <begin position="522"/>
        <end position="537"/>
    </location>
</feature>
<keyword evidence="2" id="KW-0812">Transmembrane</keyword>
<protein>
    <submittedName>
        <fullName evidence="3">Uncharacterized protein</fullName>
    </submittedName>
</protein>
<comment type="caution">
    <text evidence="3">The sequence shown here is derived from an EMBL/GenBank/DDBJ whole genome shotgun (WGS) entry which is preliminary data.</text>
</comment>